<dbReference type="InterPro" id="IPR025943">
    <property type="entry name" value="Sigma_54_int_dom_ATP-bd_2"/>
</dbReference>
<organism evidence="10 11">
    <name type="scientific">Halodesulfovibrio aestuarii</name>
    <dbReference type="NCBI Taxonomy" id="126333"/>
    <lineage>
        <taxon>Bacteria</taxon>
        <taxon>Pseudomonadati</taxon>
        <taxon>Thermodesulfobacteriota</taxon>
        <taxon>Desulfovibrionia</taxon>
        <taxon>Desulfovibrionales</taxon>
        <taxon>Desulfovibrionaceae</taxon>
        <taxon>Halodesulfovibrio</taxon>
    </lineage>
</organism>
<reference evidence="10 11" key="1">
    <citation type="submission" date="2016-11" db="EMBL/GenBank/DDBJ databases">
        <authorList>
            <person name="Varghese N."/>
            <person name="Submissions S."/>
        </authorList>
    </citation>
    <scope>NUCLEOTIDE SEQUENCE [LARGE SCALE GENOMIC DNA]</scope>
    <source>
        <strain evidence="10 11">DSM 17919</strain>
    </source>
</reference>
<reference evidence="9 12" key="2">
    <citation type="submission" date="2024-07" db="EMBL/GenBank/DDBJ databases">
        <title>Active virus-host system and metabolic interactions in a Lokiarchaeon culture.</title>
        <authorList>
            <person name="Ponce Toledo R.I."/>
            <person name="Rodrigues Oliveira T."/>
            <person name="Schleper C."/>
        </authorList>
    </citation>
    <scope>NUCLEOTIDE SEQUENCE [LARGE SCALE GENOMIC DNA]</scope>
    <source>
        <strain evidence="9 12">B35</strain>
    </source>
</reference>
<dbReference type="InterPro" id="IPR013655">
    <property type="entry name" value="PAS_fold_3"/>
</dbReference>
<dbReference type="CDD" id="cd00130">
    <property type="entry name" value="PAS"/>
    <property type="match status" value="1"/>
</dbReference>
<keyword evidence="2" id="KW-0067">ATP-binding</keyword>
<sequence>METMNDQINVEQPTDGAGLHEESIILSTSKQDLLASQRQLTRLFNNLPGMAYRCTIDENFQSMLEFVSRGSIDLLGVTPEALIGKRTNVMEIMAHPDDLASMRKEQEDAIISNRPYKMLYRVLLEDESCKWIWDQGECVYDNDGTPVYLEGIMIDISAQKMREFELLQENHRLQGSMDDRFRFGNIIGKSDGMRDVFKLILKASKSNANVIILGETGTGKDLVAQTIHEQSGVKGPYVPVNCGAIPPNLMESEFFGYKKGAFSGAVANRKGYLAAADGGTLFLDEVGEIDLALQVKLLRALESKFYTPVGGSESQHSQFRLVAATNRDLSQMVKDGTMRSDFFFRLHVLPIRVPPLRDRLEDLPLLVAEFLSRYLGKNADVSTIPAKLYAAFDAHDWPGNVRELQNVLERYLTFGEVVLSDFGIQAPKGSMDIEEALEAAEDYSTLSEVLEAVERHLMLKALEKNHWRKGQTAKYLGLNMRTMQRKLKKYSM</sequence>
<dbReference type="InterPro" id="IPR000700">
    <property type="entry name" value="PAS-assoc_C"/>
</dbReference>
<dbReference type="FunFam" id="3.40.50.300:FF:000006">
    <property type="entry name" value="DNA-binding transcriptional regulator NtrC"/>
    <property type="match status" value="1"/>
</dbReference>
<feature type="domain" description="PAC" evidence="8">
    <location>
        <begin position="116"/>
        <end position="168"/>
    </location>
</feature>
<evidence type="ECO:0000256" key="4">
    <source>
        <dbReference type="ARBA" id="ARBA00023125"/>
    </source>
</evidence>
<evidence type="ECO:0000259" key="8">
    <source>
        <dbReference type="PROSITE" id="PS50113"/>
    </source>
</evidence>
<keyword evidence="4" id="KW-0238">DNA-binding</keyword>
<dbReference type="GO" id="GO:0006355">
    <property type="term" value="P:regulation of DNA-templated transcription"/>
    <property type="evidence" value="ECO:0007669"/>
    <property type="project" value="InterPro"/>
</dbReference>
<evidence type="ECO:0000313" key="9">
    <source>
        <dbReference type="EMBL" id="MEZ6853803.1"/>
    </source>
</evidence>
<dbReference type="InterPro" id="IPR035965">
    <property type="entry name" value="PAS-like_dom_sf"/>
</dbReference>
<dbReference type="Gene3D" id="3.40.50.300">
    <property type="entry name" value="P-loop containing nucleotide triphosphate hydrolases"/>
    <property type="match status" value="1"/>
</dbReference>
<evidence type="ECO:0000256" key="5">
    <source>
        <dbReference type="ARBA" id="ARBA00023163"/>
    </source>
</evidence>
<dbReference type="PROSITE" id="PS00676">
    <property type="entry name" value="SIGMA54_INTERACT_2"/>
    <property type="match status" value="1"/>
</dbReference>
<dbReference type="CDD" id="cd00009">
    <property type="entry name" value="AAA"/>
    <property type="match status" value="1"/>
</dbReference>
<dbReference type="SUPFAM" id="SSF46689">
    <property type="entry name" value="Homeodomain-like"/>
    <property type="match status" value="1"/>
</dbReference>
<dbReference type="InterPro" id="IPR009057">
    <property type="entry name" value="Homeodomain-like_sf"/>
</dbReference>
<dbReference type="PROSITE" id="PS00675">
    <property type="entry name" value="SIGMA54_INTERACT_1"/>
    <property type="match status" value="1"/>
</dbReference>
<evidence type="ECO:0000256" key="2">
    <source>
        <dbReference type="ARBA" id="ARBA00022840"/>
    </source>
</evidence>
<keyword evidence="3" id="KW-0805">Transcription regulation</keyword>
<dbReference type="InterPro" id="IPR025944">
    <property type="entry name" value="Sigma_54_int_dom_CS"/>
</dbReference>
<dbReference type="AlphaFoldDB" id="A0A8G2F986"/>
<dbReference type="Pfam" id="PF00158">
    <property type="entry name" value="Sigma54_activat"/>
    <property type="match status" value="1"/>
</dbReference>
<dbReference type="PROSITE" id="PS50045">
    <property type="entry name" value="SIGMA54_INTERACT_4"/>
    <property type="match status" value="1"/>
</dbReference>
<evidence type="ECO:0000313" key="10">
    <source>
        <dbReference type="EMBL" id="SHJ25118.1"/>
    </source>
</evidence>
<dbReference type="NCBIfam" id="TIGR00229">
    <property type="entry name" value="sensory_box"/>
    <property type="match status" value="1"/>
</dbReference>
<dbReference type="EMBL" id="JBFSOO010000006">
    <property type="protein sequence ID" value="MEZ6853803.1"/>
    <property type="molecule type" value="Genomic_DNA"/>
</dbReference>
<evidence type="ECO:0000259" key="7">
    <source>
        <dbReference type="PROSITE" id="PS50112"/>
    </source>
</evidence>
<feature type="domain" description="PAS" evidence="7">
    <location>
        <begin position="36"/>
        <end position="113"/>
    </location>
</feature>
<dbReference type="InterPro" id="IPR000014">
    <property type="entry name" value="PAS"/>
</dbReference>
<dbReference type="Gene3D" id="3.30.450.20">
    <property type="entry name" value="PAS domain"/>
    <property type="match status" value="1"/>
</dbReference>
<proteinExistence type="predicted"/>
<dbReference type="InterPro" id="IPR002078">
    <property type="entry name" value="Sigma_54_int"/>
</dbReference>
<dbReference type="Pfam" id="PF08447">
    <property type="entry name" value="PAS_3"/>
    <property type="match status" value="1"/>
</dbReference>
<dbReference type="GO" id="GO:0005524">
    <property type="term" value="F:ATP binding"/>
    <property type="evidence" value="ECO:0007669"/>
    <property type="project" value="UniProtKB-KW"/>
</dbReference>
<gene>
    <name evidence="9" type="ORF">AB2Z07_09700</name>
    <name evidence="10" type="ORF">SAMN05660830_01933</name>
</gene>
<dbReference type="SUPFAM" id="SSF55785">
    <property type="entry name" value="PYP-like sensor domain (PAS domain)"/>
    <property type="match status" value="1"/>
</dbReference>
<dbReference type="PROSITE" id="PS50113">
    <property type="entry name" value="PAC"/>
    <property type="match status" value="1"/>
</dbReference>
<dbReference type="PROSITE" id="PS50112">
    <property type="entry name" value="PAS"/>
    <property type="match status" value="1"/>
</dbReference>
<dbReference type="SUPFAM" id="SSF52540">
    <property type="entry name" value="P-loop containing nucleoside triphosphate hydrolases"/>
    <property type="match status" value="1"/>
</dbReference>
<dbReference type="PROSITE" id="PS00688">
    <property type="entry name" value="SIGMA54_INTERACT_3"/>
    <property type="match status" value="1"/>
</dbReference>
<dbReference type="InterPro" id="IPR025662">
    <property type="entry name" value="Sigma_54_int_dom_ATP-bd_1"/>
</dbReference>
<dbReference type="InterPro" id="IPR003593">
    <property type="entry name" value="AAA+_ATPase"/>
</dbReference>
<dbReference type="GO" id="GO:0043565">
    <property type="term" value="F:sequence-specific DNA binding"/>
    <property type="evidence" value="ECO:0007669"/>
    <property type="project" value="InterPro"/>
</dbReference>
<evidence type="ECO:0000256" key="1">
    <source>
        <dbReference type="ARBA" id="ARBA00022741"/>
    </source>
</evidence>
<protein>
    <submittedName>
        <fullName evidence="10">PAS domain S-box-containing protein</fullName>
    </submittedName>
    <submittedName>
        <fullName evidence="9">Sigma-54 interaction domain-containing protein</fullName>
    </submittedName>
</protein>
<evidence type="ECO:0000256" key="3">
    <source>
        <dbReference type="ARBA" id="ARBA00023015"/>
    </source>
</evidence>
<feature type="domain" description="Sigma-54 factor interaction" evidence="6">
    <location>
        <begin position="186"/>
        <end position="413"/>
    </location>
</feature>
<dbReference type="Proteomes" id="UP001568358">
    <property type="component" value="Unassembled WGS sequence"/>
</dbReference>
<dbReference type="RefSeq" id="WP_020000007.1">
    <property type="nucleotide sequence ID" value="NZ_CP192217.1"/>
</dbReference>
<dbReference type="Pfam" id="PF25601">
    <property type="entry name" value="AAA_lid_14"/>
    <property type="match status" value="1"/>
</dbReference>
<dbReference type="EMBL" id="FQZR01000004">
    <property type="protein sequence ID" value="SHJ25118.1"/>
    <property type="molecule type" value="Genomic_DNA"/>
</dbReference>
<dbReference type="PANTHER" id="PTHR32071">
    <property type="entry name" value="TRANSCRIPTIONAL REGULATORY PROTEIN"/>
    <property type="match status" value="1"/>
</dbReference>
<keyword evidence="1" id="KW-0547">Nucleotide-binding</keyword>
<dbReference type="Pfam" id="PF02954">
    <property type="entry name" value="HTH_8"/>
    <property type="match status" value="1"/>
</dbReference>
<evidence type="ECO:0000259" key="6">
    <source>
        <dbReference type="PROSITE" id="PS50045"/>
    </source>
</evidence>
<dbReference type="InterPro" id="IPR058031">
    <property type="entry name" value="AAA_lid_NorR"/>
</dbReference>
<keyword evidence="12" id="KW-1185">Reference proteome</keyword>
<dbReference type="InterPro" id="IPR002197">
    <property type="entry name" value="HTH_Fis"/>
</dbReference>
<dbReference type="Proteomes" id="UP000184001">
    <property type="component" value="Unassembled WGS sequence"/>
</dbReference>
<comment type="caution">
    <text evidence="10">The sequence shown here is derived from an EMBL/GenBank/DDBJ whole genome shotgun (WGS) entry which is preliminary data.</text>
</comment>
<dbReference type="SMART" id="SM00382">
    <property type="entry name" value="AAA"/>
    <property type="match status" value="1"/>
</dbReference>
<dbReference type="Gene3D" id="1.10.8.60">
    <property type="match status" value="1"/>
</dbReference>
<dbReference type="InterPro" id="IPR027417">
    <property type="entry name" value="P-loop_NTPase"/>
</dbReference>
<name>A0A8G2F986_9BACT</name>
<dbReference type="PRINTS" id="PR01590">
    <property type="entry name" value="HTHFIS"/>
</dbReference>
<accession>A0A8G2F986</accession>
<dbReference type="Gene3D" id="1.10.10.60">
    <property type="entry name" value="Homeodomain-like"/>
    <property type="match status" value="1"/>
</dbReference>
<evidence type="ECO:0000313" key="12">
    <source>
        <dbReference type="Proteomes" id="UP001568358"/>
    </source>
</evidence>
<dbReference type="PANTHER" id="PTHR32071:SF122">
    <property type="entry name" value="SIGMA FACTOR"/>
    <property type="match status" value="1"/>
</dbReference>
<evidence type="ECO:0000313" key="11">
    <source>
        <dbReference type="Proteomes" id="UP000184001"/>
    </source>
</evidence>
<keyword evidence="5" id="KW-0804">Transcription</keyword>